<evidence type="ECO:0000313" key="19">
    <source>
        <dbReference type="Proteomes" id="UP000311382"/>
    </source>
</evidence>
<evidence type="ECO:0000256" key="16">
    <source>
        <dbReference type="SAM" id="MobiDB-lite"/>
    </source>
</evidence>
<evidence type="ECO:0000259" key="17">
    <source>
        <dbReference type="Pfam" id="PF08746"/>
    </source>
</evidence>
<evidence type="ECO:0000256" key="12">
    <source>
        <dbReference type="ARBA" id="ARBA00023172"/>
    </source>
</evidence>
<evidence type="ECO:0000256" key="3">
    <source>
        <dbReference type="ARBA" id="ARBA00010258"/>
    </source>
</evidence>
<reference evidence="18 19" key="1">
    <citation type="submission" date="2019-03" db="EMBL/GenBank/DDBJ databases">
        <title>Rhodosporidium diobovatum UCD-FST 08-225 genome sequencing, assembly, and annotation.</title>
        <authorList>
            <person name="Fakankun I.U."/>
            <person name="Fristensky B."/>
            <person name="Levin D.B."/>
        </authorList>
    </citation>
    <scope>NUCLEOTIDE SEQUENCE [LARGE SCALE GENOMIC DNA]</scope>
    <source>
        <strain evidence="18 19">UCD-FST 08-225</strain>
    </source>
</reference>
<dbReference type="GO" id="GO:0000724">
    <property type="term" value="P:double-strand break repair via homologous recombination"/>
    <property type="evidence" value="ECO:0007669"/>
    <property type="project" value="TreeGrafter"/>
</dbReference>
<name>A0A5C5G1Y0_9BASI</name>
<dbReference type="InterPro" id="IPR014857">
    <property type="entry name" value="Nse1_RING_C4HC3-type"/>
</dbReference>
<evidence type="ECO:0000256" key="10">
    <source>
        <dbReference type="ARBA" id="ARBA00022786"/>
    </source>
</evidence>
<feature type="compositionally biased region" description="Low complexity" evidence="16">
    <location>
        <begin position="1"/>
        <end position="16"/>
    </location>
</feature>
<keyword evidence="9 15" id="KW-0863">Zinc-finger</keyword>
<feature type="domain" description="Non-structural maintenance of chromosomes element 1 RING C4HC3-type" evidence="17">
    <location>
        <begin position="255"/>
        <end position="293"/>
    </location>
</feature>
<dbReference type="STRING" id="5288.A0A5C5G1Y0"/>
<dbReference type="OrthoDB" id="185455at2759"/>
<comment type="similarity">
    <text evidence="3 15">Belongs to the NSE1 family.</text>
</comment>
<dbReference type="Gene3D" id="1.10.10.10">
    <property type="entry name" value="Winged helix-like DNA-binding domain superfamily/Winged helix DNA-binding domain"/>
    <property type="match status" value="1"/>
</dbReference>
<keyword evidence="14 15" id="KW-0539">Nucleus</keyword>
<keyword evidence="19" id="KW-1185">Reference proteome</keyword>
<evidence type="ECO:0000256" key="1">
    <source>
        <dbReference type="ARBA" id="ARBA00000900"/>
    </source>
</evidence>
<protein>
    <recommendedName>
        <fullName evidence="5 15">Non-structural maintenance of chromosomes element 1 homolog</fullName>
        <ecNumber evidence="4 15">2.3.2.27</ecNumber>
    </recommendedName>
</protein>
<feature type="compositionally biased region" description="Low complexity" evidence="16">
    <location>
        <begin position="344"/>
        <end position="356"/>
    </location>
</feature>
<evidence type="ECO:0000256" key="6">
    <source>
        <dbReference type="ARBA" id="ARBA00022679"/>
    </source>
</evidence>
<keyword evidence="13 15" id="KW-0234">DNA repair</keyword>
<dbReference type="Gene3D" id="3.30.40.10">
    <property type="entry name" value="Zinc/RING finger domain, C3HC4 (zinc finger)"/>
    <property type="match status" value="1"/>
</dbReference>
<comment type="function">
    <text evidence="15">Acts in a DNA repair pathway for removal of UV-induced DNA damage that is distinct from classical nucleotide excision repair and in repair of ionizing radiation damage. Functions in homologous recombination repair of DNA double strand breaks and in recovery of stalled replication forks.</text>
</comment>
<feature type="compositionally biased region" description="Basic residues" evidence="16">
    <location>
        <begin position="357"/>
        <end position="375"/>
    </location>
</feature>
<gene>
    <name evidence="18" type="ORF">DMC30DRAFT_149002</name>
</gene>
<evidence type="ECO:0000256" key="8">
    <source>
        <dbReference type="ARBA" id="ARBA00022763"/>
    </source>
</evidence>
<keyword evidence="7 15" id="KW-0479">Metal-binding</keyword>
<evidence type="ECO:0000256" key="14">
    <source>
        <dbReference type="ARBA" id="ARBA00023242"/>
    </source>
</evidence>
<evidence type="ECO:0000256" key="13">
    <source>
        <dbReference type="ARBA" id="ARBA00023204"/>
    </source>
</evidence>
<dbReference type="InterPro" id="IPR011513">
    <property type="entry name" value="Nse1"/>
</dbReference>
<dbReference type="Gene3D" id="3.90.1150.220">
    <property type="match status" value="1"/>
</dbReference>
<evidence type="ECO:0000256" key="9">
    <source>
        <dbReference type="ARBA" id="ARBA00022771"/>
    </source>
</evidence>
<evidence type="ECO:0000256" key="2">
    <source>
        <dbReference type="ARBA" id="ARBA00004123"/>
    </source>
</evidence>
<accession>A0A5C5G1Y0</accession>
<keyword evidence="11 15" id="KW-0862">Zinc</keyword>
<evidence type="ECO:0000256" key="5">
    <source>
        <dbReference type="ARBA" id="ARBA00019422"/>
    </source>
</evidence>
<comment type="subunit">
    <text evidence="15">Component of the Smc5-Smc6 complex.</text>
</comment>
<dbReference type="EC" id="2.3.2.27" evidence="4 15"/>
<dbReference type="GO" id="GO:0030915">
    <property type="term" value="C:Smc5-Smc6 complex"/>
    <property type="evidence" value="ECO:0007669"/>
    <property type="project" value="UniProtKB-UniRule"/>
</dbReference>
<evidence type="ECO:0000256" key="11">
    <source>
        <dbReference type="ARBA" id="ARBA00022833"/>
    </source>
</evidence>
<feature type="compositionally biased region" description="Acidic residues" evidence="16">
    <location>
        <begin position="379"/>
        <end position="397"/>
    </location>
</feature>
<evidence type="ECO:0000256" key="7">
    <source>
        <dbReference type="ARBA" id="ARBA00022723"/>
    </source>
</evidence>
<dbReference type="Pfam" id="PF07574">
    <property type="entry name" value="SMC_Nse1"/>
    <property type="match status" value="1"/>
</dbReference>
<keyword evidence="10 15" id="KW-0833">Ubl conjugation pathway</keyword>
<evidence type="ECO:0000313" key="18">
    <source>
        <dbReference type="EMBL" id="TNY22392.1"/>
    </source>
</evidence>
<comment type="caution">
    <text evidence="18">The sequence shown here is derived from an EMBL/GenBank/DDBJ whole genome shotgun (WGS) entry which is preliminary data.</text>
</comment>
<comment type="subcellular location">
    <subcellularLocation>
        <location evidence="2 15">Nucleus</location>
    </subcellularLocation>
</comment>
<evidence type="ECO:0000256" key="4">
    <source>
        <dbReference type="ARBA" id="ARBA00012483"/>
    </source>
</evidence>
<keyword evidence="8 15" id="KW-0227">DNA damage</keyword>
<feature type="region of interest" description="Disordered" evidence="16">
    <location>
        <begin position="1"/>
        <end position="49"/>
    </location>
</feature>
<dbReference type="Proteomes" id="UP000311382">
    <property type="component" value="Unassembled WGS sequence"/>
</dbReference>
<comment type="catalytic activity">
    <reaction evidence="1 15">
        <text>S-ubiquitinyl-[E2 ubiquitin-conjugating enzyme]-L-cysteine + [acceptor protein]-L-lysine = [E2 ubiquitin-conjugating enzyme]-L-cysteine + N(6)-ubiquitinyl-[acceptor protein]-L-lysine.</text>
        <dbReference type="EC" id="2.3.2.27"/>
    </reaction>
</comment>
<evidence type="ECO:0000256" key="15">
    <source>
        <dbReference type="RuleBase" id="RU368018"/>
    </source>
</evidence>
<feature type="region of interest" description="Disordered" evidence="16">
    <location>
        <begin position="327"/>
        <end position="431"/>
    </location>
</feature>
<dbReference type="InterPro" id="IPR036388">
    <property type="entry name" value="WH-like_DNA-bd_sf"/>
</dbReference>
<proteinExistence type="inferred from homology"/>
<dbReference type="AlphaFoldDB" id="A0A5C5G1Y0"/>
<dbReference type="GO" id="GO:0061630">
    <property type="term" value="F:ubiquitin protein ligase activity"/>
    <property type="evidence" value="ECO:0007669"/>
    <property type="project" value="UniProtKB-EC"/>
</dbReference>
<sequence length="431" mass="46532">MAPRASTSRAQRSASPSDDDGGPRQRNGKGKGKGKGEGRTAADEEHDENDNAAQLAALDLKDPLKTCRHLFLQALVARKVVHLDTAKALYQECVKLCRLDAPPPLENFVAQMEPGLSLCGLDIKATRDQESGQGMYILVNTIQDEPAKVATEYKPEEIAFFKAVVEKIMLAPRLSYSISQTDAVRCAKQPLTKTVAIQLIKSFLAKGWLSLHPSGRLILSPRSLVELAPYLRETFAQDPEDDEEPDPRHRIVVDCNDCLAIVTSGYACPNPSCGIRLHTFCATRRLGANGQCPDHFSNPPDPCNQVWPRDPKTRKFAGVPVGVAALGLDDEDEADESVRATSEAGSPGPGAASAMKKNGKSKGKAAAKKGKKRGRPAGEEDEDEDDELVDDDDDDSDAAASRNESSPAATRKSSRATKQKRVAPPPDSDED</sequence>
<keyword evidence="12 15" id="KW-0233">DNA recombination</keyword>
<dbReference type="GO" id="GO:0008270">
    <property type="term" value="F:zinc ion binding"/>
    <property type="evidence" value="ECO:0007669"/>
    <property type="project" value="UniProtKB-KW"/>
</dbReference>
<dbReference type="EMBL" id="SOZI01000026">
    <property type="protein sequence ID" value="TNY22392.1"/>
    <property type="molecule type" value="Genomic_DNA"/>
</dbReference>
<organism evidence="18 19">
    <name type="scientific">Rhodotorula diobovata</name>
    <dbReference type="NCBI Taxonomy" id="5288"/>
    <lineage>
        <taxon>Eukaryota</taxon>
        <taxon>Fungi</taxon>
        <taxon>Dikarya</taxon>
        <taxon>Basidiomycota</taxon>
        <taxon>Pucciniomycotina</taxon>
        <taxon>Microbotryomycetes</taxon>
        <taxon>Sporidiobolales</taxon>
        <taxon>Sporidiobolaceae</taxon>
        <taxon>Rhodotorula</taxon>
    </lineage>
</organism>
<dbReference type="Pfam" id="PF08746">
    <property type="entry name" value="zf-RING-like"/>
    <property type="match status" value="1"/>
</dbReference>
<dbReference type="PANTHER" id="PTHR20973:SF0">
    <property type="entry name" value="NON-STRUCTURAL MAINTENANCE OF CHROMOSOMES ELEMENT 1 HOMOLOG"/>
    <property type="match status" value="1"/>
</dbReference>
<keyword evidence="6 15" id="KW-0808">Transferase</keyword>
<dbReference type="InterPro" id="IPR013083">
    <property type="entry name" value="Znf_RING/FYVE/PHD"/>
</dbReference>
<feature type="compositionally biased region" description="Basic residues" evidence="16">
    <location>
        <begin position="412"/>
        <end position="421"/>
    </location>
</feature>
<feature type="compositionally biased region" description="Basic and acidic residues" evidence="16">
    <location>
        <begin position="34"/>
        <end position="43"/>
    </location>
</feature>
<dbReference type="GO" id="GO:0005634">
    <property type="term" value="C:nucleus"/>
    <property type="evidence" value="ECO:0007669"/>
    <property type="project" value="UniProtKB-SubCell"/>
</dbReference>
<dbReference type="PANTHER" id="PTHR20973">
    <property type="entry name" value="NON-SMC ELEMENT 1-RELATED"/>
    <property type="match status" value="1"/>
</dbReference>